<dbReference type="InterPro" id="IPR002108">
    <property type="entry name" value="ADF-H"/>
</dbReference>
<name>W7IG67_9PEZI</name>
<feature type="region of interest" description="Disordered" evidence="1">
    <location>
        <begin position="150"/>
        <end position="170"/>
    </location>
</feature>
<keyword evidence="4" id="KW-1185">Reference proteome</keyword>
<dbReference type="Gene3D" id="3.40.20.10">
    <property type="entry name" value="Severin"/>
    <property type="match status" value="1"/>
</dbReference>
<gene>
    <name evidence="3" type="ORF">DRE_02269</name>
</gene>
<dbReference type="EMBL" id="KI966401">
    <property type="protein sequence ID" value="EWC48165.1"/>
    <property type="molecule type" value="Genomic_DNA"/>
</dbReference>
<dbReference type="SUPFAM" id="SSF55753">
    <property type="entry name" value="Actin depolymerizing proteins"/>
    <property type="match status" value="1"/>
</dbReference>
<proteinExistence type="predicted"/>
<accession>W7IG67</accession>
<dbReference type="HOGENOM" id="CLU_871617_0_0_1"/>
<evidence type="ECO:0000313" key="4">
    <source>
        <dbReference type="Proteomes" id="UP000024837"/>
    </source>
</evidence>
<feature type="domain" description="ADF-H" evidence="2">
    <location>
        <begin position="11"/>
        <end position="122"/>
    </location>
</feature>
<dbReference type="InterPro" id="IPR029006">
    <property type="entry name" value="ADF-H/Gelsolin-like_dom_sf"/>
</dbReference>
<protein>
    <recommendedName>
        <fullName evidence="2">ADF-H domain-containing protein</fullName>
    </recommendedName>
</protein>
<sequence>MALNGLDAQALKDAFDYACSEPGWFLMKYESRDDVGLLDKGTSAVKDMRDLISQQPDDSPIYGFIRYRRRNILIKVVPDATSRVLKARSQVHFQSVVERFSPCDVTVSLKSYRELTDAALTTACSTHTATASISSSSSSLRLRRLTDIQETTEEGVENQGPEPKAESTIVENQQGLQVIVTAHDPGVSSDGKKAPIEVEISAPEPYIQVEQPDVDVLSIPDTIDEEPGLLSRSDSFRIGENERVGRISTSRPTAEDIYAELALKYQPKVKLGPRPSADWNRRPHTASAEWHAQSAVRESKLLEIAIPISRTSIESEPGQ</sequence>
<evidence type="ECO:0000259" key="2">
    <source>
        <dbReference type="Pfam" id="PF00241"/>
    </source>
</evidence>
<evidence type="ECO:0000313" key="3">
    <source>
        <dbReference type="EMBL" id="EWC48165.1"/>
    </source>
</evidence>
<dbReference type="Pfam" id="PF00241">
    <property type="entry name" value="Cofilin_ADF"/>
    <property type="match status" value="1"/>
</dbReference>
<dbReference type="AlphaFoldDB" id="W7IG67"/>
<dbReference type="OrthoDB" id="74412at2759"/>
<dbReference type="GO" id="GO:0003779">
    <property type="term" value="F:actin binding"/>
    <property type="evidence" value="ECO:0007669"/>
    <property type="project" value="InterPro"/>
</dbReference>
<organism evidence="3 4">
    <name type="scientific">Drechslerella stenobrocha 248</name>
    <dbReference type="NCBI Taxonomy" id="1043628"/>
    <lineage>
        <taxon>Eukaryota</taxon>
        <taxon>Fungi</taxon>
        <taxon>Dikarya</taxon>
        <taxon>Ascomycota</taxon>
        <taxon>Pezizomycotina</taxon>
        <taxon>Orbiliomycetes</taxon>
        <taxon>Orbiliales</taxon>
        <taxon>Orbiliaceae</taxon>
        <taxon>Drechslerella</taxon>
    </lineage>
</organism>
<dbReference type="Proteomes" id="UP000024837">
    <property type="component" value="Unassembled WGS sequence"/>
</dbReference>
<evidence type="ECO:0000256" key="1">
    <source>
        <dbReference type="SAM" id="MobiDB-lite"/>
    </source>
</evidence>
<reference evidence="3 4" key="1">
    <citation type="submission" date="2013-05" db="EMBL/GenBank/DDBJ databases">
        <title>Drechslerella stenobrocha genome reveals carnivorous origination and mechanical trapping mechanism of predatory fungi.</title>
        <authorList>
            <person name="Liu X."/>
            <person name="Zhang W."/>
            <person name="Liu K."/>
        </authorList>
    </citation>
    <scope>NUCLEOTIDE SEQUENCE [LARGE SCALE GENOMIC DNA]</scope>
    <source>
        <strain evidence="3 4">248</strain>
    </source>
</reference>